<dbReference type="PANTHER" id="PTHR31983:SF0">
    <property type="entry name" value="GLUCAN ENDO-1,3-BETA-D-GLUCOSIDASE 2"/>
    <property type="match status" value="1"/>
</dbReference>
<dbReference type="GO" id="GO:0000272">
    <property type="term" value="P:polysaccharide catabolic process"/>
    <property type="evidence" value="ECO:0007669"/>
    <property type="project" value="UniProtKB-KW"/>
</dbReference>
<dbReference type="InterPro" id="IPR000421">
    <property type="entry name" value="FA58C"/>
</dbReference>
<evidence type="ECO:0000256" key="2">
    <source>
        <dbReference type="ARBA" id="ARBA00010730"/>
    </source>
</evidence>
<dbReference type="InterPro" id="IPR005200">
    <property type="entry name" value="Endo-beta-glucanase"/>
</dbReference>
<evidence type="ECO:0000313" key="12">
    <source>
        <dbReference type="Proteomes" id="UP000261905"/>
    </source>
</evidence>
<keyword evidence="4" id="KW-0378">Hydrolase</keyword>
<dbReference type="GO" id="GO:0052861">
    <property type="term" value="F:endo-1,3(4)-beta-glucanase activity"/>
    <property type="evidence" value="ECO:0007669"/>
    <property type="project" value="InterPro"/>
</dbReference>
<evidence type="ECO:0000256" key="5">
    <source>
        <dbReference type="ARBA" id="ARBA00023277"/>
    </source>
</evidence>
<evidence type="ECO:0000256" key="4">
    <source>
        <dbReference type="ARBA" id="ARBA00022801"/>
    </source>
</evidence>
<feature type="domain" description="F5/8 type C" evidence="10">
    <location>
        <begin position="1236"/>
        <end position="1368"/>
    </location>
</feature>
<keyword evidence="9" id="KW-0732">Signal</keyword>
<dbReference type="OrthoDB" id="5480482at2"/>
<dbReference type="GO" id="GO:0042973">
    <property type="term" value="F:glucan endo-1,3-beta-D-glucosidase activity"/>
    <property type="evidence" value="ECO:0007669"/>
    <property type="project" value="UniProtKB-EC"/>
</dbReference>
<name>A0A371PL66_9BACL</name>
<comment type="catalytic activity">
    <reaction evidence="1">
        <text>Hydrolysis of (1-&gt;3)-beta-D-glucosidic linkages in (1-&gt;3)-beta-D-glucans.</text>
        <dbReference type="EC" id="3.2.1.39"/>
    </reaction>
</comment>
<feature type="chain" id="PRO_5016589529" description="glucan endo-1,3-beta-D-glucosidase" evidence="9">
    <location>
        <begin position="45"/>
        <end position="1368"/>
    </location>
</feature>
<feature type="domain" description="F5/8 type C" evidence="10">
    <location>
        <begin position="178"/>
        <end position="318"/>
    </location>
</feature>
<sequence>MRRYMMETIKRKKPSGIRKGLLTMLAAALMTPLISFASPAPVHAADSYLLSQNRTAYASSSESGMTPNQAVDGNTGTRWSSAWGSDEEWIYVDLGAQATIERVRIQWEGAYASAYKIQTSNDEMNWADIHTVANGDGGIDDLAIAGQGRFVRILGLERALSAYGYSIIELEVYGTGGINEPPLQYGPNVALSRPVVASSYEQSPYLPPNSTLPAHAVDGNPATRWSSNHTNNEWIYVDLGSKRTIGRIVLQWEAAGRAYDLEVSDDAQSWSPIYRELYGAGGKQDIQLYASGQYVRMKGISRATSFGYSLFEFAVYDYVAGHPQPLHPIPALPQRSIVQAREGSYLTNDIGMPQPNYPRYKTSNVKSPIASNDWWQSMLIKPLGDPIITLPLKSHFTPQGLSILNPGTGWIDSAGNAVNADGPPDLYLMANNINTSKMSNRVTGYSDFAVDAVLSDDTTDKMKVTFVKGSPYVFSRFSDANSVELYSSNITQITDGSGTPILAIDGATFTGDRIGIRIVNTDGSPQGTIQTRYYGMFVPPGTVFQKAGTKLKLQLGSGGDYVSLASLPSASALDYYYQHAYAFVTDTGVTYSYNSADSTVTTNFQAETQLVRSGFSNQTLLALYPHQWKITTSALTSHSYPSIRGTLKVREGNTFTTVDRFYGMIPQFTEPTNPEYSRAQMVEYLQILDAETSGNLMAADAYWQGKRLHPLAMGVLAANEMGEITLRDKFLSRMKLILLDWYTYTDGEPDYFFYYDPHWGTMYYKTSEFGANYGITDHHFTYGYFVFASAVLATFDDGFRQDYEPMIDHLIRDYANPSDSDPLYPRFRAFDPYQGHSWAGGYADNPNGNNQEAAGESLFGWVGQFMWSLLQGDTANRDASIYGFTTELKAIEQYWFNYDGDNWLPEWTHKSVGQVYGTSYFYGTFFSGEDEHIYGIHWLPTSEYLTSYAFNKTKAAELYAGFVADNGGPETDWQHIIWPIQALSDPQAVLAKWQTTSMQRNEIFNTYWFVNSMASLGERTTDVWATGWSGASVYKKNGQYTAQVWNPTSSTVTVTFKNSSGTTGIAIVGPKSLVSVNPLQNTNVADDWVEWDGGDGSGGENPGGEQPGVNLALNRPTTVSSFEGPFAGGNAVDGDPGTRWASQYSASPEWIAVDLGSEKAISSIKLTWEAAFAKSYKIQFSNDGSAWNDVYSTTTGDGGVDEIAVSGSTRHVRVYATERAIPFGYSIYELEIYGGGNQPSGSLLSQGKAASASSIEVPFAASLAFDGDNATRWASQLGNDQEWISVDLGQARTLTRIELNWETAYGKSYKLQISNDGSTWTDLYSTVTGAGGSESIPVSGNGRYVRLSATERGTPFGYSLYNFGVYGY</sequence>
<proteinExistence type="inferred from homology"/>
<dbReference type="Gene3D" id="2.60.120.260">
    <property type="entry name" value="Galactose-binding domain-like"/>
    <property type="match status" value="4"/>
</dbReference>
<dbReference type="PROSITE" id="PS52008">
    <property type="entry name" value="GH81"/>
    <property type="match status" value="1"/>
</dbReference>
<dbReference type="PANTHER" id="PTHR31983">
    <property type="entry name" value="ENDO-1,3(4)-BETA-GLUCANASE 1"/>
    <property type="match status" value="1"/>
</dbReference>
<dbReference type="Pfam" id="PF17652">
    <property type="entry name" value="Glyco_hydro81C"/>
    <property type="match status" value="1"/>
</dbReference>
<evidence type="ECO:0000259" key="10">
    <source>
        <dbReference type="PROSITE" id="PS50022"/>
    </source>
</evidence>
<gene>
    <name evidence="11" type="ORF">DX130_08050</name>
</gene>
<dbReference type="Pfam" id="PF22633">
    <property type="entry name" value="F5_F8_type_C_2"/>
    <property type="match status" value="1"/>
</dbReference>
<feature type="domain" description="F5/8 type C" evidence="10">
    <location>
        <begin position="1097"/>
        <end position="1235"/>
    </location>
</feature>
<dbReference type="Gene3D" id="2.70.98.30">
    <property type="entry name" value="Golgi alpha-mannosidase II, domain 4"/>
    <property type="match status" value="1"/>
</dbReference>
<dbReference type="EC" id="3.2.1.39" evidence="3"/>
<keyword evidence="12" id="KW-1185">Reference proteome</keyword>
<dbReference type="PROSITE" id="PS50022">
    <property type="entry name" value="FA58C_3"/>
    <property type="match status" value="4"/>
</dbReference>
<reference evidence="11 12" key="1">
    <citation type="submission" date="2018-08" db="EMBL/GenBank/DDBJ databases">
        <title>Paenibacillus sp. M4BSY-1, whole genome shotgun sequence.</title>
        <authorList>
            <person name="Tuo L."/>
        </authorList>
    </citation>
    <scope>NUCLEOTIDE SEQUENCE [LARGE SCALE GENOMIC DNA]</scope>
    <source>
        <strain evidence="11 12">M4BSY-1</strain>
    </source>
</reference>
<comment type="similarity">
    <text evidence="2">Belongs to the glycosyl hydrolase 81 family.</text>
</comment>
<organism evidence="11 12">
    <name type="scientific">Paenibacillus paeoniae</name>
    <dbReference type="NCBI Taxonomy" id="2292705"/>
    <lineage>
        <taxon>Bacteria</taxon>
        <taxon>Bacillati</taxon>
        <taxon>Bacillota</taxon>
        <taxon>Bacilli</taxon>
        <taxon>Bacillales</taxon>
        <taxon>Paenibacillaceae</taxon>
        <taxon>Paenibacillus</taxon>
    </lineage>
</organism>
<protein>
    <recommendedName>
        <fullName evidence="3">glucan endo-1,3-beta-D-glucosidase</fullName>
        <ecNumber evidence="3">3.2.1.39</ecNumber>
    </recommendedName>
</protein>
<feature type="signal peptide" evidence="9">
    <location>
        <begin position="1"/>
        <end position="44"/>
    </location>
</feature>
<dbReference type="GO" id="GO:0071555">
    <property type="term" value="P:cell wall organization"/>
    <property type="evidence" value="ECO:0007669"/>
    <property type="project" value="UniProtKB-KW"/>
</dbReference>
<keyword evidence="8" id="KW-0624">Polysaccharide degradation</keyword>
<evidence type="ECO:0000256" key="6">
    <source>
        <dbReference type="ARBA" id="ARBA00023295"/>
    </source>
</evidence>
<dbReference type="EMBL" id="QUBQ01000001">
    <property type="protein sequence ID" value="REK76952.1"/>
    <property type="molecule type" value="Genomic_DNA"/>
</dbReference>
<comment type="caution">
    <text evidence="11">The sequence shown here is derived from an EMBL/GenBank/DDBJ whole genome shotgun (WGS) entry which is preliminary data.</text>
</comment>
<dbReference type="Proteomes" id="UP000261905">
    <property type="component" value="Unassembled WGS sequence"/>
</dbReference>
<dbReference type="Pfam" id="PF00754">
    <property type="entry name" value="F5_F8_type_C"/>
    <property type="match status" value="3"/>
</dbReference>
<evidence type="ECO:0000256" key="7">
    <source>
        <dbReference type="ARBA" id="ARBA00023316"/>
    </source>
</evidence>
<dbReference type="InterPro" id="IPR040720">
    <property type="entry name" value="GH81_C"/>
</dbReference>
<dbReference type="SUPFAM" id="SSF49785">
    <property type="entry name" value="Galactose-binding domain-like"/>
    <property type="match status" value="4"/>
</dbReference>
<evidence type="ECO:0000256" key="8">
    <source>
        <dbReference type="ARBA" id="ARBA00023326"/>
    </source>
</evidence>
<evidence type="ECO:0000313" key="11">
    <source>
        <dbReference type="EMBL" id="REK76952.1"/>
    </source>
</evidence>
<feature type="domain" description="F5/8 type C" evidence="10">
    <location>
        <begin position="37"/>
        <end position="175"/>
    </location>
</feature>
<evidence type="ECO:0000256" key="1">
    <source>
        <dbReference type="ARBA" id="ARBA00000382"/>
    </source>
</evidence>
<accession>A0A371PL66</accession>
<keyword evidence="7" id="KW-0961">Cell wall biogenesis/degradation</keyword>
<evidence type="ECO:0000256" key="3">
    <source>
        <dbReference type="ARBA" id="ARBA00012780"/>
    </source>
</evidence>
<evidence type="ECO:0000256" key="9">
    <source>
        <dbReference type="SAM" id="SignalP"/>
    </source>
</evidence>
<dbReference type="InterPro" id="IPR008979">
    <property type="entry name" value="Galactose-bd-like_sf"/>
</dbReference>
<keyword evidence="5" id="KW-0119">Carbohydrate metabolism</keyword>
<keyword evidence="6" id="KW-0326">Glycosidase</keyword>